<sequence>MMSAYRGNRNPFADDDDEDFGGKASGSGGWSEPTEAEDRQRWLEQEVMRTAQSAVDSSQRSVSLIYESEKVGSETAEELIRQGEALKRTEKMVDNMDEDLKTSQRHINSIKSVFGGLVNYFKPKPETKPPPEQPPDYKPSSRLQDALVHSKEQEQNYQASHPNLRKIDTGGFGAGASADFSSSQSSNGYPKNKQLMTAHQQLDNNLDDMAAGLSRLKNLGLGLQTEIDSQDPILDRLTGKVDNMDLKIRATDQQLKKL</sequence>
<dbReference type="GO" id="GO:0031201">
    <property type="term" value="C:SNARE complex"/>
    <property type="evidence" value="ECO:0007669"/>
    <property type="project" value="TreeGrafter"/>
</dbReference>
<evidence type="ECO:0000256" key="3">
    <source>
        <dbReference type="ARBA" id="ARBA00022448"/>
    </source>
</evidence>
<evidence type="ECO:0000256" key="17">
    <source>
        <dbReference type="ARBA" id="ARBA00037854"/>
    </source>
</evidence>
<evidence type="ECO:0000256" key="18">
    <source>
        <dbReference type="ARBA" id="ARBA00041113"/>
    </source>
</evidence>
<keyword evidence="8" id="KW-0072">Autophagy</keyword>
<evidence type="ECO:0000256" key="8">
    <source>
        <dbReference type="ARBA" id="ARBA00023006"/>
    </source>
</evidence>
<dbReference type="CDD" id="cd15887">
    <property type="entry name" value="SNARE_SNAP29N"/>
    <property type="match status" value="1"/>
</dbReference>
<dbReference type="Pfam" id="PF12352">
    <property type="entry name" value="V-SNARE_C"/>
    <property type="match status" value="1"/>
</dbReference>
<dbReference type="InterPro" id="IPR000727">
    <property type="entry name" value="T_SNARE_dom"/>
</dbReference>
<dbReference type="CDD" id="cd15856">
    <property type="entry name" value="SNARE_SNAP29C"/>
    <property type="match status" value="1"/>
</dbReference>
<evidence type="ECO:0000256" key="13">
    <source>
        <dbReference type="ARBA" id="ARBA00023273"/>
    </source>
</evidence>
<evidence type="ECO:0000256" key="20">
    <source>
        <dbReference type="ARBA" id="ARBA00043032"/>
    </source>
</evidence>
<evidence type="ECO:0000256" key="21">
    <source>
        <dbReference type="ARBA" id="ARBA00046522"/>
    </source>
</evidence>
<evidence type="ECO:0000256" key="9">
    <source>
        <dbReference type="ARBA" id="ARBA00023034"/>
    </source>
</evidence>
<evidence type="ECO:0000256" key="22">
    <source>
        <dbReference type="SAM" id="MobiDB-lite"/>
    </source>
</evidence>
<evidence type="ECO:0000256" key="19">
    <source>
        <dbReference type="ARBA" id="ARBA00042308"/>
    </source>
</evidence>
<evidence type="ECO:0000256" key="12">
    <source>
        <dbReference type="ARBA" id="ARBA00023136"/>
    </source>
</evidence>
<keyword evidence="3" id="KW-0813">Transport</keyword>
<keyword evidence="14" id="KW-0968">Cytoplasmic vesicle</keyword>
<dbReference type="FunFam" id="1.20.5.110:FF:000051">
    <property type="entry name" value="synaptosomal-associated protein 29"/>
    <property type="match status" value="1"/>
</dbReference>
<dbReference type="PANTHER" id="PTHR19305">
    <property type="entry name" value="SYNAPTOSOMAL ASSOCIATED PROTEIN"/>
    <property type="match status" value="1"/>
</dbReference>
<keyword evidence="25" id="KW-1185">Reference proteome</keyword>
<evidence type="ECO:0000256" key="5">
    <source>
        <dbReference type="ARBA" id="ARBA00022490"/>
    </source>
</evidence>
<evidence type="ECO:0000256" key="1">
    <source>
        <dbReference type="ARBA" id="ARBA00004395"/>
    </source>
</evidence>
<gene>
    <name evidence="24" type="ORF">EOD39_18353</name>
</gene>
<feature type="region of interest" description="Disordered" evidence="22">
    <location>
        <begin position="1"/>
        <end position="40"/>
    </location>
</feature>
<reference evidence="24 25" key="1">
    <citation type="submission" date="2019-01" db="EMBL/GenBank/DDBJ databases">
        <title>Draft Genome and Complete Hox-Cluster Characterization of the Sterlet Sturgeon (Acipenser ruthenus).</title>
        <authorList>
            <person name="Wei Q."/>
        </authorList>
    </citation>
    <scope>NUCLEOTIDE SEQUENCE [LARGE SCALE GENOMIC DNA]</scope>
    <source>
        <strain evidence="24">WHYD16114868_AA</strain>
        <tissue evidence="24">Blood</tissue>
    </source>
</reference>
<dbReference type="GO" id="GO:0000421">
    <property type="term" value="C:autophagosome membrane"/>
    <property type="evidence" value="ECO:0007669"/>
    <property type="project" value="UniProtKB-SubCell"/>
</dbReference>
<dbReference type="FunFam" id="1.20.5.110:FF:000041">
    <property type="entry name" value="Synaptosomal-associated protein 29"/>
    <property type="match status" value="1"/>
</dbReference>
<comment type="caution">
    <text evidence="24">The sequence shown here is derived from an EMBL/GenBank/DDBJ whole genome shotgun (WGS) entry which is preliminary data.</text>
</comment>
<dbReference type="GO" id="GO:0005484">
    <property type="term" value="F:SNAP receptor activity"/>
    <property type="evidence" value="ECO:0007669"/>
    <property type="project" value="TreeGrafter"/>
</dbReference>
<dbReference type="AlphaFoldDB" id="A0A444V0Y6"/>
<keyword evidence="7" id="KW-0653">Protein transport</keyword>
<keyword evidence="10" id="KW-0175">Coiled coil</keyword>
<dbReference type="GO" id="GO:0016082">
    <property type="term" value="P:synaptic vesicle priming"/>
    <property type="evidence" value="ECO:0007669"/>
    <property type="project" value="TreeGrafter"/>
</dbReference>
<proteinExistence type="inferred from homology"/>
<evidence type="ECO:0000256" key="16">
    <source>
        <dbReference type="ARBA" id="ARBA00037808"/>
    </source>
</evidence>
<evidence type="ECO:0000256" key="10">
    <source>
        <dbReference type="ARBA" id="ARBA00023054"/>
    </source>
</evidence>
<feature type="domain" description="T-SNARE coiled-coil homology" evidence="23">
    <location>
        <begin position="48"/>
        <end position="110"/>
    </location>
</feature>
<evidence type="ECO:0000259" key="23">
    <source>
        <dbReference type="PROSITE" id="PS50192"/>
    </source>
</evidence>
<keyword evidence="12" id="KW-0472">Membrane</keyword>
<keyword evidence="11" id="KW-0969">Cilium</keyword>
<keyword evidence="5" id="KW-0963">Cytoplasm</keyword>
<dbReference type="GO" id="GO:0031410">
    <property type="term" value="C:cytoplasmic vesicle"/>
    <property type="evidence" value="ECO:0007669"/>
    <property type="project" value="UniProtKB-KW"/>
</dbReference>
<dbReference type="SMART" id="SM00397">
    <property type="entry name" value="t_SNARE"/>
    <property type="match status" value="2"/>
</dbReference>
<dbReference type="GO" id="GO:0031629">
    <property type="term" value="P:synaptic vesicle fusion to presynaptic active zone membrane"/>
    <property type="evidence" value="ECO:0007669"/>
    <property type="project" value="TreeGrafter"/>
</dbReference>
<feature type="region of interest" description="Disordered" evidence="22">
    <location>
        <begin position="121"/>
        <end position="142"/>
    </location>
</feature>
<protein>
    <recommendedName>
        <fullName evidence="18">Synaptosomal-associated protein 29</fullName>
    </recommendedName>
    <alternativeName>
        <fullName evidence="19">Soluble 29 kDa NSF attachment protein</fullName>
    </alternativeName>
    <alternativeName>
        <fullName evidence="20">Vesicle-membrane fusion protein SNAP-29</fullName>
    </alternativeName>
</protein>
<keyword evidence="9" id="KW-0333">Golgi apparatus</keyword>
<dbReference type="PROSITE" id="PS50192">
    <property type="entry name" value="T_SNARE"/>
    <property type="match status" value="2"/>
</dbReference>
<feature type="domain" description="T-SNARE coiled-coil homology" evidence="23">
    <location>
        <begin position="196"/>
        <end position="258"/>
    </location>
</feature>
<keyword evidence="13" id="KW-0966">Cell projection</keyword>
<comment type="subcellular location">
    <subcellularLocation>
        <location evidence="16">Cell projection</location>
        <location evidence="16">Cilium membrane</location>
        <topology evidence="16">Peripheral membrane protein</topology>
    </subcellularLocation>
    <subcellularLocation>
        <location evidence="17">Cytoplasmic vesicle</location>
        <location evidence="17">Autophagosome membrane</location>
        <topology evidence="17">Peripheral membrane protein</topology>
    </subcellularLocation>
    <subcellularLocation>
        <location evidence="1">Golgi apparatus membrane</location>
        <topology evidence="1">Peripheral membrane protein</topology>
    </subcellularLocation>
</comment>
<evidence type="ECO:0000313" key="24">
    <source>
        <dbReference type="EMBL" id="RXM94111.1"/>
    </source>
</evidence>
<comment type="similarity">
    <text evidence="2">Belongs to the SNAP-25 family.</text>
</comment>
<name>A0A444V0Y6_ACIRT</name>
<dbReference type="PANTHER" id="PTHR19305:SF9">
    <property type="entry name" value="SYNAPTOSOMAL-ASSOCIATED PROTEIN 29"/>
    <property type="match status" value="1"/>
</dbReference>
<keyword evidence="4" id="KW-1003">Cell membrane</keyword>
<comment type="subunit">
    <text evidence="21">Forms a SNARE complex, composed of VAMP8, SNAP29 and STX17, involved in fusion of autophagosome with lysosome. Interacts with multiple syntaxins including STX6. Interacts with EIPR1. Interacts with STX17; this interaction is increased in the absence of TMEM39A.</text>
</comment>
<comment type="function">
    <text evidence="15">SNAREs, soluble N-ethylmaleimide-sensitive factor-attachment protein receptors, are essential proteins for fusion of cellular membranes. SNAREs localized on opposing membranes assemble to form a trans-SNARE complex, an extended, parallel four alpha-helical bundle that drives membrane fusion. SNAP29 is a SNARE involved in autophagy through the direct control of autophagosome membrane fusion with the lysososome membrane. Also plays a role in ciliogenesis by regulating membrane fusions.</text>
</comment>
<evidence type="ECO:0000256" key="14">
    <source>
        <dbReference type="ARBA" id="ARBA00023329"/>
    </source>
</evidence>
<dbReference type="GO" id="GO:0060170">
    <property type="term" value="C:ciliary membrane"/>
    <property type="evidence" value="ECO:0007669"/>
    <property type="project" value="UniProtKB-SubCell"/>
</dbReference>
<evidence type="ECO:0000256" key="4">
    <source>
        <dbReference type="ARBA" id="ARBA00022475"/>
    </source>
</evidence>
<keyword evidence="6" id="KW-0597">Phosphoprotein</keyword>
<organism evidence="24 25">
    <name type="scientific">Acipenser ruthenus</name>
    <name type="common">Sterlet sturgeon</name>
    <dbReference type="NCBI Taxonomy" id="7906"/>
    <lineage>
        <taxon>Eukaryota</taxon>
        <taxon>Metazoa</taxon>
        <taxon>Chordata</taxon>
        <taxon>Craniata</taxon>
        <taxon>Vertebrata</taxon>
        <taxon>Euteleostomi</taxon>
        <taxon>Actinopterygii</taxon>
        <taxon>Chondrostei</taxon>
        <taxon>Acipenseriformes</taxon>
        <taxon>Acipenseridae</taxon>
        <taxon>Acipenser</taxon>
    </lineage>
</organism>
<dbReference type="EMBL" id="SCEB01003761">
    <property type="protein sequence ID" value="RXM94111.1"/>
    <property type="molecule type" value="Genomic_DNA"/>
</dbReference>
<dbReference type="GO" id="GO:0006914">
    <property type="term" value="P:autophagy"/>
    <property type="evidence" value="ECO:0007669"/>
    <property type="project" value="UniProtKB-KW"/>
</dbReference>
<dbReference type="GO" id="GO:0000139">
    <property type="term" value="C:Golgi membrane"/>
    <property type="evidence" value="ECO:0007669"/>
    <property type="project" value="UniProtKB-SubCell"/>
</dbReference>
<evidence type="ECO:0000256" key="2">
    <source>
        <dbReference type="ARBA" id="ARBA00009480"/>
    </source>
</evidence>
<dbReference type="Proteomes" id="UP000289886">
    <property type="component" value="Unassembled WGS sequence"/>
</dbReference>
<dbReference type="GO" id="GO:0098793">
    <property type="term" value="C:presynapse"/>
    <property type="evidence" value="ECO:0007669"/>
    <property type="project" value="GOC"/>
</dbReference>
<accession>A0A444V0Y6</accession>
<dbReference type="SUPFAM" id="SSF58038">
    <property type="entry name" value="SNARE fusion complex"/>
    <property type="match status" value="2"/>
</dbReference>
<evidence type="ECO:0000256" key="6">
    <source>
        <dbReference type="ARBA" id="ARBA00022553"/>
    </source>
</evidence>
<evidence type="ECO:0000256" key="15">
    <source>
        <dbReference type="ARBA" id="ARBA00037064"/>
    </source>
</evidence>
<dbReference type="Gene3D" id="1.20.5.110">
    <property type="match status" value="2"/>
</dbReference>
<dbReference type="GO" id="GO:0015031">
    <property type="term" value="P:protein transport"/>
    <property type="evidence" value="ECO:0007669"/>
    <property type="project" value="UniProtKB-KW"/>
</dbReference>
<evidence type="ECO:0000313" key="25">
    <source>
        <dbReference type="Proteomes" id="UP000289886"/>
    </source>
</evidence>
<evidence type="ECO:0000256" key="7">
    <source>
        <dbReference type="ARBA" id="ARBA00022927"/>
    </source>
</evidence>
<evidence type="ECO:0000256" key="11">
    <source>
        <dbReference type="ARBA" id="ARBA00023069"/>
    </source>
</evidence>
<dbReference type="GO" id="GO:0019905">
    <property type="term" value="F:syntaxin binding"/>
    <property type="evidence" value="ECO:0007669"/>
    <property type="project" value="TreeGrafter"/>
</dbReference>